<evidence type="ECO:0000259" key="1">
    <source>
        <dbReference type="PROSITE" id="PS50871"/>
    </source>
</evidence>
<dbReference type="PROSITE" id="PS50871">
    <property type="entry name" value="C1Q"/>
    <property type="match status" value="1"/>
</dbReference>
<proteinExistence type="predicted"/>
<dbReference type="OrthoDB" id="2424107at2759"/>
<dbReference type="InterPro" id="IPR008983">
    <property type="entry name" value="Tumour_necrosis_fac-like_dom"/>
</dbReference>
<keyword evidence="3" id="KW-1185">Reference proteome</keyword>
<dbReference type="InterPro" id="IPR057191">
    <property type="entry name" value="DUF7869"/>
</dbReference>
<dbReference type="PANTHER" id="PTHR33153">
    <property type="entry name" value="MYND-TYPE DOMAIN-CONTAINING PROTEIN"/>
    <property type="match status" value="1"/>
</dbReference>
<evidence type="ECO:0000313" key="2">
    <source>
        <dbReference type="EMBL" id="CAG2235903.1"/>
    </source>
</evidence>
<gene>
    <name evidence="2" type="ORF">MEDL_48440</name>
</gene>
<dbReference type="Proteomes" id="UP000683360">
    <property type="component" value="Unassembled WGS sequence"/>
</dbReference>
<dbReference type="EMBL" id="CAJPWZ010002331">
    <property type="protein sequence ID" value="CAG2235903.1"/>
    <property type="molecule type" value="Genomic_DNA"/>
</dbReference>
<reference evidence="2" key="1">
    <citation type="submission" date="2021-03" db="EMBL/GenBank/DDBJ databases">
        <authorList>
            <person name="Bekaert M."/>
        </authorList>
    </citation>
    <scope>NUCLEOTIDE SEQUENCE</scope>
</reference>
<evidence type="ECO:0000313" key="3">
    <source>
        <dbReference type="Proteomes" id="UP000683360"/>
    </source>
</evidence>
<dbReference type="SUPFAM" id="SSF49842">
    <property type="entry name" value="TNF-like"/>
    <property type="match status" value="1"/>
</dbReference>
<dbReference type="Pfam" id="PF25273">
    <property type="entry name" value="DUF7869"/>
    <property type="match status" value="1"/>
</dbReference>
<dbReference type="Gene3D" id="2.60.120.40">
    <property type="match status" value="1"/>
</dbReference>
<protein>
    <recommendedName>
        <fullName evidence="1">C1q domain-containing protein</fullName>
    </recommendedName>
</protein>
<dbReference type="AlphaFoldDB" id="A0A8S3U5D4"/>
<dbReference type="CDD" id="cd22791">
    <property type="entry name" value="OTU_VRTN"/>
    <property type="match status" value="1"/>
</dbReference>
<dbReference type="PANTHER" id="PTHR33153:SF3">
    <property type="entry name" value="TRAFFICKING PROTEIN PARTICLE COMPLEX SUBUNIT 11 DOMAIN-CONTAINING PROTEIN"/>
    <property type="match status" value="1"/>
</dbReference>
<organism evidence="2 3">
    <name type="scientific">Mytilus edulis</name>
    <name type="common">Blue mussel</name>
    <dbReference type="NCBI Taxonomy" id="6550"/>
    <lineage>
        <taxon>Eukaryota</taxon>
        <taxon>Metazoa</taxon>
        <taxon>Spiralia</taxon>
        <taxon>Lophotrochozoa</taxon>
        <taxon>Mollusca</taxon>
        <taxon>Bivalvia</taxon>
        <taxon>Autobranchia</taxon>
        <taxon>Pteriomorphia</taxon>
        <taxon>Mytilida</taxon>
        <taxon>Mytiloidea</taxon>
        <taxon>Mytilidae</taxon>
        <taxon>Mytilinae</taxon>
        <taxon>Mytilus</taxon>
    </lineage>
</organism>
<accession>A0A8S3U5D4</accession>
<dbReference type="Gene3D" id="3.90.70.80">
    <property type="match status" value="1"/>
</dbReference>
<dbReference type="Pfam" id="PF00386">
    <property type="entry name" value="C1q"/>
    <property type="match status" value="1"/>
</dbReference>
<feature type="domain" description="C1q" evidence="1">
    <location>
        <begin position="967"/>
        <end position="1103"/>
    </location>
</feature>
<dbReference type="InterPro" id="IPR047273">
    <property type="entry name" value="VRTN_OTU_dom"/>
</dbReference>
<name>A0A8S3U5D4_MYTED</name>
<sequence>MDDLEKLRLAIEKNNDVEIQKIREENMREICVTEFYKNQQLHPLEIDSLSQALLPTDLHPVMANCFALKTTGDGNCLYNSFSKLFSGNEDLADRIRLLSALELYQNRTLYANLSHLEEVAKHPETGNGNLEHLFTCLLQDGSLNIYDVAKNREDALTYEALQTCHAGNWAGMFNIMAIATVFNISIYSVYPEACRGIRPLLHRKIDPVSKTDSLPTLEVAIFWTRDGDLDSRRGSMFTPNHFVPLVISKLLVANNETECMESEDSGDEGENIVIQKGAQKESSRKRNALDFGKIQEDLKEDCGCYRECNSQFLNTEIVYRWRVKYHSLPQGFQQQTKLLEMYRDSWSSDCHFVEGMFICRVAWRKTLLRISKRTYSRMVERASSGVLCLANVPKTKSDTRGQICIGFMENFVKYYGDDHPENGNTYLPPGMTLKDVYDRYRDKYKDSKPLKLARFYEIWTKHFKHVKHPKCSNMAKCVVCVFAAELLKSTADPQIRETIRSDFSEHLERQREARQSYYERRDEAISNLDVTSIIVDGMDQAKTHIPHFRDMPKNLDPKNLLQSHITGIITHGKGTKIYLDVSQYPHDSNLTMHCLLNALYDDAEMIEDSDKRCLKKKIYVQLDNCSRENKNKYLLALLALLVKWKKTEEVFVNFLMVGHTHEDIDQRFSLISRRLKRKPTRSIPEFAEEVQQSMDKISVKGVNKVYDVREWLTPFMAIIGGHSEPHSFWIFEKKPGHVALKFKAWPKDIEWLPSGSCLELFKENKDGSQLVPQGVPQVVEPDWAKLELDLVKANLKNIKDLMLDSINNWWTEFFEDPSILRKESEDFWVMDRLSSMKGQTDTGFGSPSVVSPLSYVMEKERKVPMVYNGRKRKIFEEKEQEQDKTEEVMVQHMIVYRENTFIKYGKVIGASNDIVCIQCYRLVGNDILKEVVSRKGDVQTINIKKEHILPNLVFILPASNRIPQRIKTWTKPGKTCIYSIADIIFNSQSNEVLKFDKVWLNMGNVYNPTTGVFTVPRNGLYLVSSTVMATSGLYLHCHLWKNNQSDVGMFGTDYSTGTLNTVMALKKGDIIYAKHGDNKDGEIIYGNHWSIFSAFLISENEIDGSK</sequence>
<dbReference type="SMART" id="SM00110">
    <property type="entry name" value="C1Q"/>
    <property type="match status" value="1"/>
</dbReference>
<comment type="caution">
    <text evidence="2">The sequence shown here is derived from an EMBL/GenBank/DDBJ whole genome shotgun (WGS) entry which is preliminary data.</text>
</comment>
<dbReference type="InterPro" id="IPR001073">
    <property type="entry name" value="C1q_dom"/>
</dbReference>